<dbReference type="InterPro" id="IPR036097">
    <property type="entry name" value="HisK_dim/P_sf"/>
</dbReference>
<evidence type="ECO:0000256" key="11">
    <source>
        <dbReference type="ARBA" id="ARBA00023012"/>
    </source>
</evidence>
<sequence length="461" mass="51775">MRRLLARLPFLQRQDVIRSTQLRLTLRYSMLLILFLSLFAAIAYTLVHISITESQKDKLRLMLDEEFRLFNENGSSIRGGSGGRGNSLDTELALGAEQAFYYWIDGRGNLLLGEERQSGLRKQALRSFSTWEHGDNMQVVELQTEDRFRSARGKDGRETTTPYMVASRSLYNGDQLVGTLYVGMDVSSSEELFHWLILVLIGLSLLFFLVALYVSYLMAGRAMIPIAQSLARQREFVADASHELRTPLSILLSSVEALEMEERVVEEPFAKRTLGNMKGEVKGMTRLVGDLLSLARSDSGRVELQQEWFDYRATAERTIGGLKPLLEAKQMRLIVSGPDTLMVRGDEPRLQQLLVILIDNAIKYSPAGEEIHVTLAEGRNRQLPAVVLSVQDHGIGIKPSDHARIFERFYREDKARSRQLGGHGLGLAIAKWIVDTCAGTIQVDSDPGKGSTFTVRIPFQP</sequence>
<dbReference type="FunFam" id="1.10.287.130:FF:000001">
    <property type="entry name" value="Two-component sensor histidine kinase"/>
    <property type="match status" value="1"/>
</dbReference>
<evidence type="ECO:0000256" key="7">
    <source>
        <dbReference type="ARBA" id="ARBA00022741"/>
    </source>
</evidence>
<dbReference type="InterPro" id="IPR050428">
    <property type="entry name" value="TCS_sensor_his_kinase"/>
</dbReference>
<evidence type="ECO:0000256" key="5">
    <source>
        <dbReference type="ARBA" id="ARBA00022679"/>
    </source>
</evidence>
<keyword evidence="9" id="KW-0067">ATP-binding</keyword>
<evidence type="ECO:0000256" key="13">
    <source>
        <dbReference type="SAM" id="Phobius"/>
    </source>
</evidence>
<reference evidence="15 16" key="1">
    <citation type="submission" date="2020-08" db="EMBL/GenBank/DDBJ databases">
        <title>Genomic Encyclopedia of Type Strains, Phase III (KMG-III): the genomes of soil and plant-associated and newly described type strains.</title>
        <authorList>
            <person name="Whitman W."/>
        </authorList>
    </citation>
    <scope>NUCLEOTIDE SEQUENCE [LARGE SCALE GENOMIC DNA]</scope>
    <source>
        <strain evidence="15 16">CECT 5862</strain>
    </source>
</reference>
<dbReference type="GO" id="GO:0000155">
    <property type="term" value="F:phosphorelay sensor kinase activity"/>
    <property type="evidence" value="ECO:0007669"/>
    <property type="project" value="InterPro"/>
</dbReference>
<feature type="domain" description="Histidine kinase" evidence="14">
    <location>
        <begin position="239"/>
        <end position="461"/>
    </location>
</feature>
<dbReference type="GO" id="GO:0005886">
    <property type="term" value="C:plasma membrane"/>
    <property type="evidence" value="ECO:0007669"/>
    <property type="project" value="UniProtKB-SubCell"/>
</dbReference>
<comment type="subcellular location">
    <subcellularLocation>
        <location evidence="2">Cell membrane</location>
        <topology evidence="2">Multi-pass membrane protein</topology>
    </subcellularLocation>
</comment>
<protein>
    <recommendedName>
        <fullName evidence="3">histidine kinase</fullName>
        <ecNumber evidence="3">2.7.13.3</ecNumber>
    </recommendedName>
</protein>
<evidence type="ECO:0000256" key="4">
    <source>
        <dbReference type="ARBA" id="ARBA00022553"/>
    </source>
</evidence>
<dbReference type="InterPro" id="IPR003661">
    <property type="entry name" value="HisK_dim/P_dom"/>
</dbReference>
<keyword evidence="8 15" id="KW-0418">Kinase</keyword>
<dbReference type="SUPFAM" id="SSF47384">
    <property type="entry name" value="Homodimeric domain of signal transducing histidine kinase"/>
    <property type="match status" value="1"/>
</dbReference>
<keyword evidence="12 13" id="KW-0472">Membrane</keyword>
<dbReference type="Proteomes" id="UP000570361">
    <property type="component" value="Unassembled WGS sequence"/>
</dbReference>
<dbReference type="InterPro" id="IPR005467">
    <property type="entry name" value="His_kinase_dom"/>
</dbReference>
<evidence type="ECO:0000313" key="16">
    <source>
        <dbReference type="Proteomes" id="UP000570361"/>
    </source>
</evidence>
<keyword evidence="16" id="KW-1185">Reference proteome</keyword>
<keyword evidence="6 13" id="KW-0812">Transmembrane</keyword>
<dbReference type="SUPFAM" id="SSF55874">
    <property type="entry name" value="ATPase domain of HSP90 chaperone/DNA topoisomerase II/histidine kinase"/>
    <property type="match status" value="1"/>
</dbReference>
<dbReference type="InterPro" id="IPR003594">
    <property type="entry name" value="HATPase_dom"/>
</dbReference>
<dbReference type="Gene3D" id="1.10.287.130">
    <property type="match status" value="1"/>
</dbReference>
<dbReference type="Pfam" id="PF02518">
    <property type="entry name" value="HATPase_c"/>
    <property type="match status" value="1"/>
</dbReference>
<evidence type="ECO:0000256" key="9">
    <source>
        <dbReference type="ARBA" id="ARBA00022840"/>
    </source>
</evidence>
<dbReference type="PANTHER" id="PTHR45436">
    <property type="entry name" value="SENSOR HISTIDINE KINASE YKOH"/>
    <property type="match status" value="1"/>
</dbReference>
<dbReference type="AlphaFoldDB" id="A0A7W5B3V2"/>
<comment type="catalytic activity">
    <reaction evidence="1">
        <text>ATP + protein L-histidine = ADP + protein N-phospho-L-histidine.</text>
        <dbReference type="EC" id="2.7.13.3"/>
    </reaction>
</comment>
<dbReference type="PRINTS" id="PR00344">
    <property type="entry name" value="BCTRLSENSOR"/>
</dbReference>
<dbReference type="GO" id="GO:0005524">
    <property type="term" value="F:ATP binding"/>
    <property type="evidence" value="ECO:0007669"/>
    <property type="project" value="UniProtKB-KW"/>
</dbReference>
<dbReference type="PANTHER" id="PTHR45436:SF5">
    <property type="entry name" value="SENSOR HISTIDINE KINASE TRCS"/>
    <property type="match status" value="1"/>
</dbReference>
<dbReference type="InterPro" id="IPR036890">
    <property type="entry name" value="HATPase_C_sf"/>
</dbReference>
<dbReference type="FunFam" id="3.30.565.10:FF:000006">
    <property type="entry name" value="Sensor histidine kinase WalK"/>
    <property type="match status" value="1"/>
</dbReference>
<comment type="caution">
    <text evidence="15">The sequence shown here is derived from an EMBL/GenBank/DDBJ whole genome shotgun (WGS) entry which is preliminary data.</text>
</comment>
<dbReference type="RefSeq" id="WP_183603910.1">
    <property type="nucleotide sequence ID" value="NZ_JACHXK010000022.1"/>
</dbReference>
<keyword evidence="10 13" id="KW-1133">Transmembrane helix</keyword>
<feature type="transmembrane region" description="Helical" evidence="13">
    <location>
        <begin position="192"/>
        <end position="214"/>
    </location>
</feature>
<accession>A0A7W5B3V2</accession>
<evidence type="ECO:0000256" key="3">
    <source>
        <dbReference type="ARBA" id="ARBA00012438"/>
    </source>
</evidence>
<evidence type="ECO:0000259" key="14">
    <source>
        <dbReference type="PROSITE" id="PS50109"/>
    </source>
</evidence>
<dbReference type="SMART" id="SM00387">
    <property type="entry name" value="HATPase_c"/>
    <property type="match status" value="1"/>
</dbReference>
<feature type="transmembrane region" description="Helical" evidence="13">
    <location>
        <begin position="28"/>
        <end position="51"/>
    </location>
</feature>
<keyword evidence="5" id="KW-0808">Transferase</keyword>
<evidence type="ECO:0000256" key="1">
    <source>
        <dbReference type="ARBA" id="ARBA00000085"/>
    </source>
</evidence>
<evidence type="ECO:0000256" key="6">
    <source>
        <dbReference type="ARBA" id="ARBA00022692"/>
    </source>
</evidence>
<dbReference type="CDD" id="cd00082">
    <property type="entry name" value="HisKA"/>
    <property type="match status" value="1"/>
</dbReference>
<keyword evidence="7" id="KW-0547">Nucleotide-binding</keyword>
<keyword evidence="11" id="KW-0902">Two-component regulatory system</keyword>
<dbReference type="EC" id="2.7.13.3" evidence="3"/>
<dbReference type="CDD" id="cd00075">
    <property type="entry name" value="HATPase"/>
    <property type="match status" value="1"/>
</dbReference>
<gene>
    <name evidence="15" type="ORF">FHS18_005956</name>
</gene>
<proteinExistence type="predicted"/>
<dbReference type="Pfam" id="PF00512">
    <property type="entry name" value="HisKA"/>
    <property type="match status" value="1"/>
</dbReference>
<evidence type="ECO:0000256" key="10">
    <source>
        <dbReference type="ARBA" id="ARBA00022989"/>
    </source>
</evidence>
<evidence type="ECO:0000256" key="2">
    <source>
        <dbReference type="ARBA" id="ARBA00004651"/>
    </source>
</evidence>
<dbReference type="EMBL" id="JACHXK010000022">
    <property type="protein sequence ID" value="MBB3113843.1"/>
    <property type="molecule type" value="Genomic_DNA"/>
</dbReference>
<evidence type="ECO:0000313" key="15">
    <source>
        <dbReference type="EMBL" id="MBB3113843.1"/>
    </source>
</evidence>
<name>A0A7W5B3V2_9BACL</name>
<dbReference type="InterPro" id="IPR004358">
    <property type="entry name" value="Sig_transdc_His_kin-like_C"/>
</dbReference>
<dbReference type="Gene3D" id="3.30.565.10">
    <property type="entry name" value="Histidine kinase-like ATPase, C-terminal domain"/>
    <property type="match status" value="1"/>
</dbReference>
<dbReference type="SMART" id="SM00388">
    <property type="entry name" value="HisKA"/>
    <property type="match status" value="1"/>
</dbReference>
<dbReference type="PROSITE" id="PS50109">
    <property type="entry name" value="HIS_KIN"/>
    <property type="match status" value="1"/>
</dbReference>
<evidence type="ECO:0000256" key="8">
    <source>
        <dbReference type="ARBA" id="ARBA00022777"/>
    </source>
</evidence>
<organism evidence="15 16">
    <name type="scientific">Paenibacillus phyllosphaerae</name>
    <dbReference type="NCBI Taxonomy" id="274593"/>
    <lineage>
        <taxon>Bacteria</taxon>
        <taxon>Bacillati</taxon>
        <taxon>Bacillota</taxon>
        <taxon>Bacilli</taxon>
        <taxon>Bacillales</taxon>
        <taxon>Paenibacillaceae</taxon>
        <taxon>Paenibacillus</taxon>
    </lineage>
</organism>
<keyword evidence="4" id="KW-0597">Phosphoprotein</keyword>
<evidence type="ECO:0000256" key="12">
    <source>
        <dbReference type="ARBA" id="ARBA00023136"/>
    </source>
</evidence>